<feature type="compositionally biased region" description="Basic and acidic residues" evidence="1">
    <location>
        <begin position="71"/>
        <end position="82"/>
    </location>
</feature>
<keyword evidence="3" id="KW-1185">Reference proteome</keyword>
<comment type="caution">
    <text evidence="2">The sequence shown here is derived from an EMBL/GenBank/DDBJ whole genome shotgun (WGS) entry which is preliminary data.</text>
</comment>
<evidence type="ECO:0000313" key="3">
    <source>
        <dbReference type="Proteomes" id="UP000266841"/>
    </source>
</evidence>
<feature type="compositionally biased region" description="Polar residues" evidence="1">
    <location>
        <begin position="183"/>
        <end position="197"/>
    </location>
</feature>
<sequence>MQILLVDGRDRADEDDTVVVGGRALECLNDPRWTTAPRRLPIPRALGRGVLATTSSRFSRRRRGDAAPSTRSEDLSDGRASEVTEGGLSDGPKQASLGGRLAAVALQFSSKEEPVQKSLPPTWRRIPATTKAAKAVLKVKPAEKQSLRAKVDDPPKACREAPQGQGQGLNNRPARHNWAKPTARTTGMERTNPSETARASIASDKPLPPNHFTQAQPCVAPEQTFMEVGKEKNLVKKLARKKLQFQQVEQAIALVEARLSSAALAAPGHDSDACDWADNAWPWQF</sequence>
<feature type="non-terminal residue" evidence="2">
    <location>
        <position position="285"/>
    </location>
</feature>
<accession>K0SJ20</accession>
<reference evidence="2 3" key="1">
    <citation type="journal article" date="2012" name="Genome Biol.">
        <title>Genome and low-iron response of an oceanic diatom adapted to chronic iron limitation.</title>
        <authorList>
            <person name="Lommer M."/>
            <person name="Specht M."/>
            <person name="Roy A.S."/>
            <person name="Kraemer L."/>
            <person name="Andreson R."/>
            <person name="Gutowska M.A."/>
            <person name="Wolf J."/>
            <person name="Bergner S.V."/>
            <person name="Schilhabel M.B."/>
            <person name="Klostermeier U.C."/>
            <person name="Beiko R.G."/>
            <person name="Rosenstiel P."/>
            <person name="Hippler M."/>
            <person name="Laroche J."/>
        </authorList>
    </citation>
    <scope>NUCLEOTIDE SEQUENCE [LARGE SCALE GENOMIC DNA]</scope>
    <source>
        <strain evidence="2 3">CCMP1005</strain>
    </source>
</reference>
<feature type="region of interest" description="Disordered" evidence="1">
    <location>
        <begin position="144"/>
        <end position="213"/>
    </location>
</feature>
<proteinExistence type="predicted"/>
<dbReference type="AlphaFoldDB" id="K0SJ20"/>
<name>K0SJ20_THAOC</name>
<feature type="region of interest" description="Disordered" evidence="1">
    <location>
        <begin position="53"/>
        <end position="96"/>
    </location>
</feature>
<organism evidence="2 3">
    <name type="scientific">Thalassiosira oceanica</name>
    <name type="common">Marine diatom</name>
    <dbReference type="NCBI Taxonomy" id="159749"/>
    <lineage>
        <taxon>Eukaryota</taxon>
        <taxon>Sar</taxon>
        <taxon>Stramenopiles</taxon>
        <taxon>Ochrophyta</taxon>
        <taxon>Bacillariophyta</taxon>
        <taxon>Coscinodiscophyceae</taxon>
        <taxon>Thalassiosirophycidae</taxon>
        <taxon>Thalassiosirales</taxon>
        <taxon>Thalassiosiraceae</taxon>
        <taxon>Thalassiosira</taxon>
    </lineage>
</organism>
<evidence type="ECO:0000256" key="1">
    <source>
        <dbReference type="SAM" id="MobiDB-lite"/>
    </source>
</evidence>
<evidence type="ECO:0000313" key="2">
    <source>
        <dbReference type="EMBL" id="EJK61016.1"/>
    </source>
</evidence>
<dbReference type="EMBL" id="AGNL01020485">
    <property type="protein sequence ID" value="EJK61016.1"/>
    <property type="molecule type" value="Genomic_DNA"/>
</dbReference>
<feature type="compositionally biased region" description="Basic and acidic residues" evidence="1">
    <location>
        <begin position="144"/>
        <end position="159"/>
    </location>
</feature>
<dbReference type="Proteomes" id="UP000266841">
    <property type="component" value="Unassembled WGS sequence"/>
</dbReference>
<protein>
    <submittedName>
        <fullName evidence="2">Uncharacterized protein</fullName>
    </submittedName>
</protein>
<gene>
    <name evidence="2" type="ORF">THAOC_18556</name>
</gene>